<keyword evidence="3" id="KW-1185">Reference proteome</keyword>
<sequence length="115" mass="12612">MSQIVPSGSTSTVGELNHRDETTLQQAQSGESTDLIPLNPKESEKCVQIGGSLTGTLRAELIAFLQQNVNLFAWTPADMPEISAKVMVHKLGLDPGRKPVRQKRRNYSVEKLIAI</sequence>
<comment type="caution">
    <text evidence="2">The sequence shown here is derived from an EMBL/GenBank/DDBJ whole genome shotgun (WGS) entry which is preliminary data.</text>
</comment>
<evidence type="ECO:0000313" key="3">
    <source>
        <dbReference type="Proteomes" id="UP001279734"/>
    </source>
</evidence>
<accession>A0AAD3SRI9</accession>
<dbReference type="EMBL" id="BSYO01000015">
    <property type="protein sequence ID" value="GMH15081.1"/>
    <property type="molecule type" value="Genomic_DNA"/>
</dbReference>
<feature type="compositionally biased region" description="Polar residues" evidence="1">
    <location>
        <begin position="23"/>
        <end position="32"/>
    </location>
</feature>
<evidence type="ECO:0000256" key="1">
    <source>
        <dbReference type="SAM" id="MobiDB-lite"/>
    </source>
</evidence>
<evidence type="ECO:0000313" key="2">
    <source>
        <dbReference type="EMBL" id="GMH15081.1"/>
    </source>
</evidence>
<gene>
    <name evidence="2" type="ORF">Nepgr_016922</name>
</gene>
<name>A0AAD3SRI9_NEPGR</name>
<reference evidence="2" key="1">
    <citation type="submission" date="2023-05" db="EMBL/GenBank/DDBJ databases">
        <title>Nepenthes gracilis genome sequencing.</title>
        <authorList>
            <person name="Fukushima K."/>
        </authorList>
    </citation>
    <scope>NUCLEOTIDE SEQUENCE</scope>
    <source>
        <strain evidence="2">SING2019-196</strain>
    </source>
</reference>
<feature type="compositionally biased region" description="Polar residues" evidence="1">
    <location>
        <begin position="1"/>
        <end position="14"/>
    </location>
</feature>
<organism evidence="2 3">
    <name type="scientific">Nepenthes gracilis</name>
    <name type="common">Slender pitcher plant</name>
    <dbReference type="NCBI Taxonomy" id="150966"/>
    <lineage>
        <taxon>Eukaryota</taxon>
        <taxon>Viridiplantae</taxon>
        <taxon>Streptophyta</taxon>
        <taxon>Embryophyta</taxon>
        <taxon>Tracheophyta</taxon>
        <taxon>Spermatophyta</taxon>
        <taxon>Magnoliopsida</taxon>
        <taxon>eudicotyledons</taxon>
        <taxon>Gunneridae</taxon>
        <taxon>Pentapetalae</taxon>
        <taxon>Caryophyllales</taxon>
        <taxon>Nepenthaceae</taxon>
        <taxon>Nepenthes</taxon>
    </lineage>
</organism>
<feature type="region of interest" description="Disordered" evidence="1">
    <location>
        <begin position="1"/>
        <end position="39"/>
    </location>
</feature>
<evidence type="ECO:0008006" key="4">
    <source>
        <dbReference type="Google" id="ProtNLM"/>
    </source>
</evidence>
<protein>
    <recommendedName>
        <fullName evidence="4">Reverse transcriptase domain-containing protein</fullName>
    </recommendedName>
</protein>
<proteinExistence type="predicted"/>
<dbReference type="AlphaFoldDB" id="A0AAD3SRI9"/>
<dbReference type="Proteomes" id="UP001279734">
    <property type="component" value="Unassembled WGS sequence"/>
</dbReference>